<evidence type="ECO:0000313" key="4">
    <source>
        <dbReference type="EMBL" id="CAH0535240.1"/>
    </source>
</evidence>
<dbReference type="EMBL" id="CAKLDI010000002">
    <property type="protein sequence ID" value="CAH0535240.1"/>
    <property type="molecule type" value="Genomic_DNA"/>
</dbReference>
<name>A0ABM8ZX68_9VIBR</name>
<evidence type="ECO:0000256" key="1">
    <source>
        <dbReference type="ARBA" id="ARBA00007118"/>
    </source>
</evidence>
<comment type="caution">
    <text evidence="4">The sequence shown here is derived from an EMBL/GenBank/DDBJ whole genome shotgun (WGS) entry which is preliminary data.</text>
</comment>
<evidence type="ECO:0000259" key="3">
    <source>
        <dbReference type="Pfam" id="PF00881"/>
    </source>
</evidence>
<organism evidence="4 5">
    <name type="scientific">Vibrio stylophorae</name>
    <dbReference type="NCBI Taxonomy" id="659351"/>
    <lineage>
        <taxon>Bacteria</taxon>
        <taxon>Pseudomonadati</taxon>
        <taxon>Pseudomonadota</taxon>
        <taxon>Gammaproteobacteria</taxon>
        <taxon>Vibrionales</taxon>
        <taxon>Vibrionaceae</taxon>
        <taxon>Vibrio</taxon>
    </lineage>
</organism>
<dbReference type="PANTHER" id="PTHR43673:SF10">
    <property type="entry name" value="NADH DEHYDROGENASE_NAD(P)H NITROREDUCTASE XCC3605-RELATED"/>
    <property type="match status" value="1"/>
</dbReference>
<dbReference type="Proteomes" id="UP000838672">
    <property type="component" value="Unassembled WGS sequence"/>
</dbReference>
<protein>
    <submittedName>
        <fullName evidence="4">NAD(P)H nitroreductase MhqN</fullName>
        <ecNumber evidence="4">1.-.-.-</ecNumber>
    </submittedName>
</protein>
<dbReference type="Gene3D" id="3.40.109.10">
    <property type="entry name" value="NADH Oxidase"/>
    <property type="match status" value="1"/>
</dbReference>
<dbReference type="PANTHER" id="PTHR43673">
    <property type="entry name" value="NAD(P)H NITROREDUCTASE YDGI-RELATED"/>
    <property type="match status" value="1"/>
</dbReference>
<keyword evidence="2 4" id="KW-0560">Oxidoreductase</keyword>
<dbReference type="InterPro" id="IPR000415">
    <property type="entry name" value="Nitroreductase-like"/>
</dbReference>
<proteinExistence type="inferred from homology"/>
<reference evidence="4" key="1">
    <citation type="submission" date="2021-11" db="EMBL/GenBank/DDBJ databases">
        <authorList>
            <person name="Rodrigo-Torres L."/>
            <person name="Arahal R. D."/>
            <person name="Lucena T."/>
        </authorList>
    </citation>
    <scope>NUCLEOTIDE SEQUENCE</scope>
    <source>
        <strain evidence="4">CECT 7929</strain>
    </source>
</reference>
<feature type="domain" description="Nitroreductase" evidence="3">
    <location>
        <begin position="7"/>
        <end position="214"/>
    </location>
</feature>
<dbReference type="Pfam" id="PF00881">
    <property type="entry name" value="Nitroreductase"/>
    <property type="match status" value="1"/>
</dbReference>
<dbReference type="RefSeq" id="WP_237468107.1">
    <property type="nucleotide sequence ID" value="NZ_CAKLDI010000002.1"/>
</dbReference>
<keyword evidence="5" id="KW-1185">Reference proteome</keyword>
<accession>A0ABM8ZX68</accession>
<dbReference type="EC" id="1.-.-.-" evidence="4"/>
<dbReference type="InterPro" id="IPR029479">
    <property type="entry name" value="Nitroreductase"/>
</dbReference>
<evidence type="ECO:0000256" key="2">
    <source>
        <dbReference type="ARBA" id="ARBA00023002"/>
    </source>
</evidence>
<dbReference type="GO" id="GO:0016491">
    <property type="term" value="F:oxidoreductase activity"/>
    <property type="evidence" value="ECO:0007669"/>
    <property type="project" value="UniProtKB-KW"/>
</dbReference>
<evidence type="ECO:0000313" key="5">
    <source>
        <dbReference type="Proteomes" id="UP000838672"/>
    </source>
</evidence>
<sequence>MDFSAVIEARRSVRKFNQDSEFDHHKVQRAIDLALLSPNSSNMQLWEFHRVIDPQKRKLLAHFCMGQNAATTARELVVITITPQKWKERAKRNAQVVRDNFQSQSPQRAARAFQYYEKLIPFLYRNDRFGIFGRLRQILCFFLGLKKPIVRQVSKADLRVCLHKTAGIAAMTFMAAMKDQGYDTCPMEGFDSKRVKKLLGLAKQTEICMVIGCGEGVPEGTYAPRDRVPNQEVVFTH</sequence>
<comment type="similarity">
    <text evidence="1">Belongs to the nitroreductase family.</text>
</comment>
<dbReference type="SUPFAM" id="SSF55469">
    <property type="entry name" value="FMN-dependent nitroreductase-like"/>
    <property type="match status" value="1"/>
</dbReference>
<gene>
    <name evidence="4" type="primary">mhqN</name>
    <name evidence="4" type="ORF">VST7929_02885</name>
</gene>